<evidence type="ECO:0000259" key="2">
    <source>
        <dbReference type="Pfam" id="PF08242"/>
    </source>
</evidence>
<dbReference type="Pfam" id="PF08242">
    <property type="entry name" value="Methyltransf_12"/>
    <property type="match status" value="1"/>
</dbReference>
<evidence type="ECO:0000313" key="4">
    <source>
        <dbReference type="Proteomes" id="UP001144280"/>
    </source>
</evidence>
<protein>
    <recommendedName>
        <fullName evidence="2">Methyltransferase type 12 domain-containing protein</fullName>
    </recommendedName>
</protein>
<feature type="domain" description="Methyltransferase type 12" evidence="2">
    <location>
        <begin position="46"/>
        <end position="140"/>
    </location>
</feature>
<dbReference type="Proteomes" id="UP001144280">
    <property type="component" value="Unassembled WGS sequence"/>
</dbReference>
<proteinExistence type="predicted"/>
<dbReference type="CDD" id="cd02440">
    <property type="entry name" value="AdoMet_MTases"/>
    <property type="match status" value="1"/>
</dbReference>
<comment type="caution">
    <text evidence="3">The sequence shown here is derived from an EMBL/GenBank/DDBJ whole genome shotgun (WGS) entry which is preliminary data.</text>
</comment>
<evidence type="ECO:0000313" key="3">
    <source>
        <dbReference type="EMBL" id="GLH95734.1"/>
    </source>
</evidence>
<dbReference type="RefSeq" id="WP_281892782.1">
    <property type="nucleotide sequence ID" value="NZ_BSDI01000004.1"/>
</dbReference>
<dbReference type="Gene3D" id="3.40.50.150">
    <property type="entry name" value="Vaccinia Virus protein VP39"/>
    <property type="match status" value="1"/>
</dbReference>
<organism evidence="3 4">
    <name type="scientific">Phytohabitans aurantiacus</name>
    <dbReference type="NCBI Taxonomy" id="3016789"/>
    <lineage>
        <taxon>Bacteria</taxon>
        <taxon>Bacillati</taxon>
        <taxon>Actinomycetota</taxon>
        <taxon>Actinomycetes</taxon>
        <taxon>Micromonosporales</taxon>
        <taxon>Micromonosporaceae</taxon>
    </lineage>
</organism>
<dbReference type="PANTHER" id="PTHR43861">
    <property type="entry name" value="TRANS-ACONITATE 2-METHYLTRANSFERASE-RELATED"/>
    <property type="match status" value="1"/>
</dbReference>
<dbReference type="InterPro" id="IPR029063">
    <property type="entry name" value="SAM-dependent_MTases_sf"/>
</dbReference>
<keyword evidence="1" id="KW-0808">Transferase</keyword>
<dbReference type="InterPro" id="IPR013217">
    <property type="entry name" value="Methyltransf_12"/>
</dbReference>
<name>A0ABQ5QNC3_9ACTN</name>
<dbReference type="PANTHER" id="PTHR43861:SF3">
    <property type="entry name" value="PUTATIVE (AFU_ORTHOLOGUE AFUA_2G14390)-RELATED"/>
    <property type="match status" value="1"/>
</dbReference>
<keyword evidence="4" id="KW-1185">Reference proteome</keyword>
<evidence type="ECO:0000256" key="1">
    <source>
        <dbReference type="ARBA" id="ARBA00022679"/>
    </source>
</evidence>
<dbReference type="EMBL" id="BSDI01000004">
    <property type="protein sequence ID" value="GLH95734.1"/>
    <property type="molecule type" value="Genomic_DNA"/>
</dbReference>
<sequence length="213" mass="23914">MGIGTAIRHRMGRFEEPAAELYRSFFIDLEALVKQLSHVGEPKRILEIGCGDGALGQRLTQTFKQADYLGIDPAETAGRGFRGDTARAEFRSMTSSDLRAEAPDAFDLVVIVDVLHHVPAHMRRDLLNDAATLTAPGGRIVVKEWLWGRLIAGRLGYWADRYITGDKDVDFMTEPQLQKTLADSLPEFTVCETSSVRPWRENILLTLRRKTDD</sequence>
<reference evidence="3" key="1">
    <citation type="submission" date="2022-12" db="EMBL/GenBank/DDBJ databases">
        <title>New Phytohabitans aurantiacus sp. RD004123 nov., an actinomycete isolated from soil.</title>
        <authorList>
            <person name="Triningsih D.W."/>
            <person name="Harunari E."/>
            <person name="Igarashi Y."/>
        </authorList>
    </citation>
    <scope>NUCLEOTIDE SEQUENCE</scope>
    <source>
        <strain evidence="3">RD004123</strain>
    </source>
</reference>
<gene>
    <name evidence="3" type="ORF">Pa4123_10060</name>
</gene>
<dbReference type="SUPFAM" id="SSF53335">
    <property type="entry name" value="S-adenosyl-L-methionine-dependent methyltransferases"/>
    <property type="match status" value="1"/>
</dbReference>
<accession>A0ABQ5QNC3</accession>